<reference evidence="2 3" key="1">
    <citation type="journal article" date="2015" name="Genome Biol. Evol.">
        <title>The genome of winter moth (Operophtera brumata) provides a genomic perspective on sexual dimorphism and phenology.</title>
        <authorList>
            <person name="Derks M.F."/>
            <person name="Smit S."/>
            <person name="Salis L."/>
            <person name="Schijlen E."/>
            <person name="Bossers A."/>
            <person name="Mateman C."/>
            <person name="Pijl A.S."/>
            <person name="de Ridder D."/>
            <person name="Groenen M.A."/>
            <person name="Visser M.E."/>
            <person name="Megens H.J."/>
        </authorList>
    </citation>
    <scope>NUCLEOTIDE SEQUENCE [LARGE SCALE GENOMIC DNA]</scope>
    <source>
        <strain evidence="2">WM2013NL</strain>
        <tissue evidence="2">Head and thorax</tissue>
    </source>
</reference>
<evidence type="ECO:0000313" key="3">
    <source>
        <dbReference type="Proteomes" id="UP000037510"/>
    </source>
</evidence>
<accession>A0A0L7LEQ6</accession>
<evidence type="ECO:0000313" key="2">
    <source>
        <dbReference type="EMBL" id="KOB74038.1"/>
    </source>
</evidence>
<sequence length="100" mass="11205">MIDLRHLKVGLFNSGSLNTGQDEFTVAMDELNPDIMAINETWLRAGEDDKAPKLPGYRMLYLPRPKHIKKGRGGGVGFYVRKGINARICPHPDVPTVEQM</sequence>
<dbReference type="InterPro" id="IPR036691">
    <property type="entry name" value="Endo/exonu/phosph_ase_sf"/>
</dbReference>
<comment type="caution">
    <text evidence="2">The sequence shown here is derived from an EMBL/GenBank/DDBJ whole genome shotgun (WGS) entry which is preliminary data.</text>
</comment>
<gene>
    <name evidence="2" type="ORF">OBRU01_09674</name>
</gene>
<evidence type="ECO:0000259" key="1">
    <source>
        <dbReference type="Pfam" id="PF03372"/>
    </source>
</evidence>
<keyword evidence="3" id="KW-1185">Reference proteome</keyword>
<dbReference type="Pfam" id="PF03372">
    <property type="entry name" value="Exo_endo_phos"/>
    <property type="match status" value="1"/>
</dbReference>
<dbReference type="SUPFAM" id="SSF56219">
    <property type="entry name" value="DNase I-like"/>
    <property type="match status" value="1"/>
</dbReference>
<proteinExistence type="predicted"/>
<protein>
    <recommendedName>
        <fullName evidence="1">Endonuclease/exonuclease/phosphatase domain-containing protein</fullName>
    </recommendedName>
</protein>
<name>A0A0L7LEQ6_OPEBR</name>
<dbReference type="GO" id="GO:0003824">
    <property type="term" value="F:catalytic activity"/>
    <property type="evidence" value="ECO:0007669"/>
    <property type="project" value="InterPro"/>
</dbReference>
<organism evidence="2 3">
    <name type="scientific">Operophtera brumata</name>
    <name type="common">Winter moth</name>
    <name type="synonym">Phalaena brumata</name>
    <dbReference type="NCBI Taxonomy" id="104452"/>
    <lineage>
        <taxon>Eukaryota</taxon>
        <taxon>Metazoa</taxon>
        <taxon>Ecdysozoa</taxon>
        <taxon>Arthropoda</taxon>
        <taxon>Hexapoda</taxon>
        <taxon>Insecta</taxon>
        <taxon>Pterygota</taxon>
        <taxon>Neoptera</taxon>
        <taxon>Endopterygota</taxon>
        <taxon>Lepidoptera</taxon>
        <taxon>Glossata</taxon>
        <taxon>Ditrysia</taxon>
        <taxon>Geometroidea</taxon>
        <taxon>Geometridae</taxon>
        <taxon>Larentiinae</taxon>
        <taxon>Operophtera</taxon>
    </lineage>
</organism>
<dbReference type="Proteomes" id="UP000037510">
    <property type="component" value="Unassembled WGS sequence"/>
</dbReference>
<dbReference type="Gene3D" id="3.60.10.10">
    <property type="entry name" value="Endonuclease/exonuclease/phosphatase"/>
    <property type="match status" value="1"/>
</dbReference>
<dbReference type="EMBL" id="JTDY01001373">
    <property type="protein sequence ID" value="KOB74038.1"/>
    <property type="molecule type" value="Genomic_DNA"/>
</dbReference>
<feature type="domain" description="Endonuclease/exonuclease/phosphatase" evidence="1">
    <location>
        <begin position="27"/>
        <end position="87"/>
    </location>
</feature>
<dbReference type="InterPro" id="IPR005135">
    <property type="entry name" value="Endo/exonuclease/phosphatase"/>
</dbReference>
<dbReference type="AlphaFoldDB" id="A0A0L7LEQ6"/>